<evidence type="ECO:0000256" key="3">
    <source>
        <dbReference type="ARBA" id="ARBA00013229"/>
    </source>
</evidence>
<comment type="similarity">
    <text evidence="1">In the N-terminal section; belongs to the PMEI family.</text>
</comment>
<dbReference type="SUPFAM" id="SSF101148">
    <property type="entry name" value="Plant invertase/pectin methylesterase inhibitor"/>
    <property type="match status" value="1"/>
</dbReference>
<dbReference type="Pfam" id="PF04043">
    <property type="entry name" value="PMEI"/>
    <property type="match status" value="1"/>
</dbReference>
<dbReference type="InterPro" id="IPR006501">
    <property type="entry name" value="Pectinesterase_inhib_dom"/>
</dbReference>
<comment type="similarity">
    <text evidence="2">In the C-terminal section; belongs to the pectinesterase family.</text>
</comment>
<evidence type="ECO:0000259" key="8">
    <source>
        <dbReference type="SMART" id="SM00856"/>
    </source>
</evidence>
<organism evidence="9">
    <name type="scientific">Tanacetum cinerariifolium</name>
    <name type="common">Dalmatian daisy</name>
    <name type="synonym">Chrysanthemum cinerariifolium</name>
    <dbReference type="NCBI Taxonomy" id="118510"/>
    <lineage>
        <taxon>Eukaryota</taxon>
        <taxon>Viridiplantae</taxon>
        <taxon>Streptophyta</taxon>
        <taxon>Embryophyta</taxon>
        <taxon>Tracheophyta</taxon>
        <taxon>Spermatophyta</taxon>
        <taxon>Magnoliopsida</taxon>
        <taxon>eudicotyledons</taxon>
        <taxon>Gunneridae</taxon>
        <taxon>Pentapetalae</taxon>
        <taxon>asterids</taxon>
        <taxon>campanulids</taxon>
        <taxon>Asterales</taxon>
        <taxon>Asteraceae</taxon>
        <taxon>Asteroideae</taxon>
        <taxon>Anthemideae</taxon>
        <taxon>Anthemidinae</taxon>
        <taxon>Tanacetum</taxon>
    </lineage>
</organism>
<dbReference type="InterPro" id="IPR051955">
    <property type="entry name" value="PME_Inhibitor"/>
</dbReference>
<feature type="domain" description="Pectinesterase inhibitor" evidence="8">
    <location>
        <begin position="33"/>
        <end position="196"/>
    </location>
</feature>
<gene>
    <name evidence="9" type="ORF">Tci_003567</name>
</gene>
<dbReference type="EMBL" id="BKCJ010000266">
    <property type="protein sequence ID" value="GEU31589.1"/>
    <property type="molecule type" value="Genomic_DNA"/>
</dbReference>
<keyword evidence="6" id="KW-0325">Glycoprotein</keyword>
<dbReference type="GO" id="GO:0030599">
    <property type="term" value="F:pectinesterase activity"/>
    <property type="evidence" value="ECO:0007669"/>
    <property type="project" value="UniProtKB-EC"/>
</dbReference>
<reference evidence="9" key="1">
    <citation type="journal article" date="2019" name="Sci. Rep.">
        <title>Draft genome of Tanacetum cinerariifolium, the natural source of mosquito coil.</title>
        <authorList>
            <person name="Yamashiro T."/>
            <person name="Shiraishi A."/>
            <person name="Satake H."/>
            <person name="Nakayama K."/>
        </authorList>
    </citation>
    <scope>NUCLEOTIDE SEQUENCE</scope>
</reference>
<evidence type="ECO:0000256" key="6">
    <source>
        <dbReference type="ARBA" id="ARBA00023180"/>
    </source>
</evidence>
<dbReference type="FunFam" id="1.20.140.40:FF:000010">
    <property type="entry name" value="Pectinesterase"/>
    <property type="match status" value="1"/>
</dbReference>
<feature type="signal peptide" evidence="7">
    <location>
        <begin position="1"/>
        <end position="25"/>
    </location>
</feature>
<evidence type="ECO:0000256" key="7">
    <source>
        <dbReference type="SAM" id="SignalP"/>
    </source>
</evidence>
<dbReference type="PANTHER" id="PTHR31080">
    <property type="entry name" value="PECTINESTERASE INHIBITOR-LIKE"/>
    <property type="match status" value="1"/>
</dbReference>
<dbReference type="InterPro" id="IPR035513">
    <property type="entry name" value="Invertase/methylesterase_inhib"/>
</dbReference>
<evidence type="ECO:0000313" key="9">
    <source>
        <dbReference type="EMBL" id="GEU31589.1"/>
    </source>
</evidence>
<dbReference type="Gene3D" id="1.20.140.40">
    <property type="entry name" value="Invertase/pectin methylesterase inhibitor family protein"/>
    <property type="match status" value="1"/>
</dbReference>
<evidence type="ECO:0000256" key="4">
    <source>
        <dbReference type="ARBA" id="ARBA00022729"/>
    </source>
</evidence>
<keyword evidence="4 7" id="KW-0732">Signal</keyword>
<evidence type="ECO:0000256" key="2">
    <source>
        <dbReference type="ARBA" id="ARBA00007786"/>
    </source>
</evidence>
<evidence type="ECO:0000256" key="5">
    <source>
        <dbReference type="ARBA" id="ARBA00023157"/>
    </source>
</evidence>
<proteinExistence type="inferred from homology"/>
<evidence type="ECO:0000256" key="1">
    <source>
        <dbReference type="ARBA" id="ARBA00006027"/>
    </source>
</evidence>
<keyword evidence="5" id="KW-1015">Disulfide bond</keyword>
<name>A0A6L2J3H8_TANCI</name>
<dbReference type="CDD" id="cd15798">
    <property type="entry name" value="PMEI-like_3"/>
    <property type="match status" value="1"/>
</dbReference>
<protein>
    <recommendedName>
        <fullName evidence="3">pectinesterase</fullName>
        <ecNumber evidence="3">3.1.1.11</ecNumber>
    </recommendedName>
</protein>
<feature type="chain" id="PRO_5026735227" description="pectinesterase" evidence="7">
    <location>
        <begin position="26"/>
        <end position="206"/>
    </location>
</feature>
<dbReference type="PANTHER" id="PTHR31080:SF64">
    <property type="entry name" value="PLANT INVERTASE_PECTIN METHYLESTERASE INHIBITOR SUPERFAMILY PROTEIN"/>
    <property type="match status" value="1"/>
</dbReference>
<comment type="caution">
    <text evidence="9">The sequence shown here is derived from an EMBL/GenBank/DDBJ whole genome shotgun (WGS) entry which is preliminary data.</text>
</comment>
<dbReference type="SMART" id="SM00856">
    <property type="entry name" value="PMEI"/>
    <property type="match status" value="1"/>
</dbReference>
<dbReference type="EC" id="3.1.1.11" evidence="3"/>
<sequence length="206" mass="22682">MEIQLSTMLFFFLSTTVLLASTTFGQPIEPSSNETDYIRTSCNTTRYPETCFATLSNYSDYIKHDPSRMAKVAIHVALSNVTHTATYVTNVSQQANNNSNNNNTREAAAIEDCVSVLGDAIDEIHKSNRQMKHLGNWSGELIRFELSNVQTWMSAALTNEETCTDGFDEVVDGDMKADVCARVEAVKEVTSNALALVNSYADTISA</sequence>
<dbReference type="AlphaFoldDB" id="A0A6L2J3H8"/>
<dbReference type="GO" id="GO:0004857">
    <property type="term" value="F:enzyme inhibitor activity"/>
    <property type="evidence" value="ECO:0007669"/>
    <property type="project" value="InterPro"/>
</dbReference>
<dbReference type="NCBIfam" id="TIGR01614">
    <property type="entry name" value="PME_inhib"/>
    <property type="match status" value="1"/>
</dbReference>
<accession>A0A6L2J3H8</accession>